<accession>A0A2L2XEU9</accession>
<dbReference type="GO" id="GO:0016020">
    <property type="term" value="C:membrane"/>
    <property type="evidence" value="ECO:0007669"/>
    <property type="project" value="UniProtKB-SubCell"/>
</dbReference>
<evidence type="ECO:0000256" key="4">
    <source>
        <dbReference type="ARBA" id="ARBA00022729"/>
    </source>
</evidence>
<feature type="domain" description="Spore germination protein N-terminal" evidence="9">
    <location>
        <begin position="30"/>
        <end position="210"/>
    </location>
</feature>
<evidence type="ECO:0000256" key="1">
    <source>
        <dbReference type="ARBA" id="ARBA00004635"/>
    </source>
</evidence>
<dbReference type="Gene3D" id="3.30.300.210">
    <property type="entry name" value="Nutrient germinant receptor protein C, domain 3"/>
    <property type="match status" value="1"/>
</dbReference>
<dbReference type="GO" id="GO:0009847">
    <property type="term" value="P:spore germination"/>
    <property type="evidence" value="ECO:0007669"/>
    <property type="project" value="InterPro"/>
</dbReference>
<comment type="caution">
    <text evidence="10">The sequence shown here is derived from an EMBL/GenBank/DDBJ whole genome shotgun (WGS) entry which is preliminary data.</text>
</comment>
<keyword evidence="6" id="KW-0564">Palmitate</keyword>
<dbReference type="NCBIfam" id="TIGR02887">
    <property type="entry name" value="spore_ger_x_C"/>
    <property type="match status" value="1"/>
</dbReference>
<evidence type="ECO:0000313" key="11">
    <source>
        <dbReference type="Proteomes" id="UP000239549"/>
    </source>
</evidence>
<dbReference type="PANTHER" id="PTHR35789:SF1">
    <property type="entry name" value="SPORE GERMINATION PROTEIN B3"/>
    <property type="match status" value="1"/>
</dbReference>
<evidence type="ECO:0000256" key="6">
    <source>
        <dbReference type="ARBA" id="ARBA00023139"/>
    </source>
</evidence>
<dbReference type="Pfam" id="PF25198">
    <property type="entry name" value="Spore_GerAC_N"/>
    <property type="match status" value="1"/>
</dbReference>
<evidence type="ECO:0000256" key="3">
    <source>
        <dbReference type="ARBA" id="ARBA00022544"/>
    </source>
</evidence>
<dbReference type="InterPro" id="IPR046953">
    <property type="entry name" value="Spore_GerAC-like_C"/>
</dbReference>
<feature type="domain" description="Spore germination GerAC-like C-terminal" evidence="8">
    <location>
        <begin position="241"/>
        <end position="407"/>
    </location>
</feature>
<keyword evidence="3" id="KW-0309">Germination</keyword>
<evidence type="ECO:0000259" key="8">
    <source>
        <dbReference type="Pfam" id="PF05504"/>
    </source>
</evidence>
<name>A0A2L2XEU9_9FIRM</name>
<keyword evidence="4" id="KW-0732">Signal</keyword>
<comment type="subcellular location">
    <subcellularLocation>
        <location evidence="1">Membrane</location>
        <topology evidence="1">Lipid-anchor</topology>
    </subcellularLocation>
</comment>
<sequence>MKGKMKAIIKIFLLGLLLAGILITLPSCWDHREVEQLGIVMATGVEPASGGRVRITVQTVNPAALGKGATGTGGVIAGGAKPYRNRSIEGDTIFEAIRELSRQSPRQLFFAHNQVIILSEKLARERGVKEVMDFFERNPQMRRTTWLLVSNREVAELLDVSGRLEVAPSQRIFNIVNERYRTSEYAVRMVGNFLELMESESTQPFTAVIDIIPNQARPSDSRHNFISEGQTPEPHENLEINGTAVFRRDKMAGRLDERESRGLLWVRGEVKGGVIEIPAPKSEKKSISLEILRSKTKLEPEIRDGQIYIKVKIQEESNLGETMEMLDLTKPEVIEELEALQAREIQKEIESALARAQQDYGVDVFGFGEAVHRKYPGQWKEMKKMWSELFPGVQVQMEVEAKIRRSGLVSKPVEPMQR</sequence>
<organism evidence="10 11">
    <name type="scientific">Desulfocucumis palustris</name>
    <dbReference type="NCBI Taxonomy" id="1898651"/>
    <lineage>
        <taxon>Bacteria</taxon>
        <taxon>Bacillati</taxon>
        <taxon>Bacillota</taxon>
        <taxon>Clostridia</taxon>
        <taxon>Eubacteriales</taxon>
        <taxon>Desulfocucumaceae</taxon>
        <taxon>Desulfocucumis</taxon>
    </lineage>
</organism>
<protein>
    <submittedName>
        <fullName evidence="10">Spore germination protein GerKC</fullName>
    </submittedName>
</protein>
<dbReference type="AlphaFoldDB" id="A0A2L2XEU9"/>
<evidence type="ECO:0000313" key="10">
    <source>
        <dbReference type="EMBL" id="GBF34544.1"/>
    </source>
</evidence>
<keyword evidence="11" id="KW-1185">Reference proteome</keyword>
<dbReference type="InterPro" id="IPR038501">
    <property type="entry name" value="Spore_GerAC_C_sf"/>
</dbReference>
<proteinExistence type="inferred from homology"/>
<dbReference type="EMBL" id="BFAV01000141">
    <property type="protein sequence ID" value="GBF34544.1"/>
    <property type="molecule type" value="Genomic_DNA"/>
</dbReference>
<dbReference type="OrthoDB" id="9816067at2"/>
<dbReference type="Pfam" id="PF05504">
    <property type="entry name" value="Spore_GerAC"/>
    <property type="match status" value="1"/>
</dbReference>
<evidence type="ECO:0000256" key="5">
    <source>
        <dbReference type="ARBA" id="ARBA00023136"/>
    </source>
</evidence>
<gene>
    <name evidence="10" type="ORF">DCCM_3663</name>
</gene>
<evidence type="ECO:0000256" key="2">
    <source>
        <dbReference type="ARBA" id="ARBA00007886"/>
    </source>
</evidence>
<dbReference type="InterPro" id="IPR057336">
    <property type="entry name" value="GerAC_N"/>
</dbReference>
<dbReference type="InterPro" id="IPR008844">
    <property type="entry name" value="Spore_GerAC-like"/>
</dbReference>
<keyword evidence="7" id="KW-0449">Lipoprotein</keyword>
<dbReference type="RefSeq" id="WP_104372772.1">
    <property type="nucleotide sequence ID" value="NZ_BFAV01000141.1"/>
</dbReference>
<dbReference type="PANTHER" id="PTHR35789">
    <property type="entry name" value="SPORE GERMINATION PROTEIN B3"/>
    <property type="match status" value="1"/>
</dbReference>
<keyword evidence="5" id="KW-0472">Membrane</keyword>
<reference evidence="11" key="1">
    <citation type="submission" date="2018-02" db="EMBL/GenBank/DDBJ databases">
        <title>Genome sequence of Desulfocucumis palustris strain NAW-5.</title>
        <authorList>
            <person name="Watanabe M."/>
            <person name="Kojima H."/>
            <person name="Fukui M."/>
        </authorList>
    </citation>
    <scope>NUCLEOTIDE SEQUENCE [LARGE SCALE GENOMIC DNA]</scope>
    <source>
        <strain evidence="11">NAW-5</strain>
    </source>
</reference>
<evidence type="ECO:0000256" key="7">
    <source>
        <dbReference type="ARBA" id="ARBA00023288"/>
    </source>
</evidence>
<comment type="similarity">
    <text evidence="2">Belongs to the GerABKC lipoprotein family.</text>
</comment>
<evidence type="ECO:0000259" key="9">
    <source>
        <dbReference type="Pfam" id="PF25198"/>
    </source>
</evidence>
<dbReference type="Proteomes" id="UP000239549">
    <property type="component" value="Unassembled WGS sequence"/>
</dbReference>